<dbReference type="EMBL" id="JBHUJB010000089">
    <property type="protein sequence ID" value="MFD2160709.1"/>
    <property type="molecule type" value="Genomic_DNA"/>
</dbReference>
<feature type="chain" id="PRO_5046008434" evidence="3">
    <location>
        <begin position="22"/>
        <end position="1315"/>
    </location>
</feature>
<dbReference type="Gene3D" id="2.60.120.200">
    <property type="match status" value="1"/>
</dbReference>
<dbReference type="Gene3D" id="2.60.40.10">
    <property type="entry name" value="Immunoglobulins"/>
    <property type="match status" value="1"/>
</dbReference>
<gene>
    <name evidence="5" type="ORF">ACFSW8_17525</name>
</gene>
<evidence type="ECO:0000259" key="4">
    <source>
        <dbReference type="Pfam" id="PF01364"/>
    </source>
</evidence>
<accession>A0ABW4ZFT2</accession>
<dbReference type="Pfam" id="PF13385">
    <property type="entry name" value="Laminin_G_3"/>
    <property type="match status" value="1"/>
</dbReference>
<dbReference type="SUPFAM" id="SSF49899">
    <property type="entry name" value="Concanavalin A-like lectins/glucanases"/>
    <property type="match status" value="1"/>
</dbReference>
<sequence>MKLSTQMATLALCVCAGYYLAPTFIKPVHPEQVSAESPTPANEPGLKESGPPATKEETPSSKPTPQPSSIALPIASKNAPPATQQQTLPTKTKESQHPIYYPAYTSDALGAAIPHSLQKGQRISSEVLAAHRKQALATAPGKKILDNLKHGHAAIIPLQGLKGRFLHMTLLDNNVISGDTIGRSHISGIYFAKANGEILPHQNYSFATEGNLHPYYGQDPASMMLNGNNGRFWRPADGRKFPYHFSIDLKKPQDADFLVIARREPTGWLPFFKHFELELSDSIDPNPSAALKLNANHYVTNLAAEEQLKGKPHIALSDALGVISLRHYDATLINGVLSWSLWADKELHFHPVIRFKSPNSNLNATATFNFKKYKISDGQFATPLKSTRATRYQLTIQAPEEALREILAVDLIPTSQLANYQSQTTPAPITLTEPDLSKIHPEIVRKMEKVAGGHYDIRTTIPQKIKSGQNGYLIITSEEKRKSLTSLDAFIRHKLARGFDIQVITEKDFGGGTGQDAAKNIRAWLQKNHTQRNLLYILFLGNPHPKLGDTPYKLVGDKLWPTDYYYVDLSGDWDKNNNGIFADDGDYGEGGINGEPDVFVGRIPFYGVDAAIGNAKHVDAILERVIRYENQAGDLAWRHNIYYAGDTFERTQNFYYEYLSHNGAQLTRHTHSPNLIYSPDIDHYRQHETIREQNAGKYGFVYYQEHGSPWGIGMMSTGGSGQLSDEVPAVYALGGCDVASPEFPENVSFALLRNNGVAVYAGTRSVWACKQHGWAKHTKYYPRLFFGMSTGETLWTTRADQTRGTTIGGTNFLINLLGDPSIVPMPETTGETLSVSPAFPIRLTAIQGDPSLPSVDYEVQNNGPTTQRYTIKTVPGLKADIKSCELKPGDFKRFKLSIDAPEKLSTGSHEFLMQIASPSEKKQVTLIADIIEKSQVYANNFDSPVGFIDKDRKPAKIPTEQSLTKGVSGSATNVTQFKAQLKTPHWGNRKSYTVSYFQKIQSPGNYDLMRTGPISFLLNDGKVKVWKRPAGWVYGPNPGAKIYDGPAYTPDKWQHVAVVFDRPNQTLTIFVDGESRSHQLNYADTISFDSKQFELTPRNGTSFALDELSVYNYPLSNSELGLVQRQNFVAPTMPIENTKINPSNVVLSWNNSSKHNAKLEVSTDPNFRRVLITKKAKQGAKVSGLKNNTRYYWRVNHPVGSSFRTSSITRSFTTDSNIKPQDFTIKEIKLPASPVGVSGYNKRLNPFINGADRELARKLTFSKMSGPEWLRIYPDGLLFTNYGPTPADKGTNTFKVKVTAPDGTTQVAEFNIEVQ</sequence>
<feature type="domain" description="Gingipain" evidence="4">
    <location>
        <begin position="472"/>
        <end position="822"/>
    </location>
</feature>
<keyword evidence="1 3" id="KW-0732">Signal</keyword>
<evidence type="ECO:0000313" key="5">
    <source>
        <dbReference type="EMBL" id="MFD2160709.1"/>
    </source>
</evidence>
<dbReference type="Gene3D" id="3.40.50.10390">
    <property type="entry name" value="Gingipain r, domain 1"/>
    <property type="match status" value="1"/>
</dbReference>
<dbReference type="InterPro" id="IPR029030">
    <property type="entry name" value="Caspase-like_dom_sf"/>
</dbReference>
<feature type="signal peptide" evidence="3">
    <location>
        <begin position="1"/>
        <end position="21"/>
    </location>
</feature>
<organism evidence="5 6">
    <name type="scientific">Rubritalea tangerina</name>
    <dbReference type="NCBI Taxonomy" id="430798"/>
    <lineage>
        <taxon>Bacteria</taxon>
        <taxon>Pseudomonadati</taxon>
        <taxon>Verrucomicrobiota</taxon>
        <taxon>Verrucomicrobiia</taxon>
        <taxon>Verrucomicrobiales</taxon>
        <taxon>Rubritaleaceae</taxon>
        <taxon>Rubritalea</taxon>
    </lineage>
</organism>
<dbReference type="InterPro" id="IPR013320">
    <property type="entry name" value="ConA-like_dom_sf"/>
</dbReference>
<evidence type="ECO:0000256" key="2">
    <source>
        <dbReference type="SAM" id="MobiDB-lite"/>
    </source>
</evidence>
<reference evidence="6" key="1">
    <citation type="journal article" date="2019" name="Int. J. Syst. Evol. Microbiol.">
        <title>The Global Catalogue of Microorganisms (GCM) 10K type strain sequencing project: providing services to taxonomists for standard genome sequencing and annotation.</title>
        <authorList>
            <consortium name="The Broad Institute Genomics Platform"/>
            <consortium name="The Broad Institute Genome Sequencing Center for Infectious Disease"/>
            <person name="Wu L."/>
            <person name="Ma J."/>
        </authorList>
    </citation>
    <scope>NUCLEOTIDE SEQUENCE [LARGE SCALE GENOMIC DNA]</scope>
    <source>
        <strain evidence="6">CCUG 57942</strain>
    </source>
</reference>
<feature type="region of interest" description="Disordered" evidence="2">
    <location>
        <begin position="31"/>
        <end position="97"/>
    </location>
</feature>
<evidence type="ECO:0000256" key="1">
    <source>
        <dbReference type="ARBA" id="ARBA00022729"/>
    </source>
</evidence>
<evidence type="ECO:0000256" key="3">
    <source>
        <dbReference type="SAM" id="SignalP"/>
    </source>
</evidence>
<dbReference type="SUPFAM" id="SSF52129">
    <property type="entry name" value="Caspase-like"/>
    <property type="match status" value="1"/>
</dbReference>
<dbReference type="InterPro" id="IPR001769">
    <property type="entry name" value="Gingipain"/>
</dbReference>
<comment type="caution">
    <text evidence="5">The sequence shown here is derived from an EMBL/GenBank/DDBJ whole genome shotgun (WGS) entry which is preliminary data.</text>
</comment>
<dbReference type="Gene3D" id="3.40.50.1460">
    <property type="match status" value="1"/>
</dbReference>
<keyword evidence="6" id="KW-1185">Reference proteome</keyword>
<dbReference type="Proteomes" id="UP001597389">
    <property type="component" value="Unassembled WGS sequence"/>
</dbReference>
<proteinExistence type="predicted"/>
<evidence type="ECO:0000313" key="6">
    <source>
        <dbReference type="Proteomes" id="UP001597389"/>
    </source>
</evidence>
<feature type="compositionally biased region" description="Low complexity" evidence="2">
    <location>
        <begin position="60"/>
        <end position="69"/>
    </location>
</feature>
<protein>
    <submittedName>
        <fullName evidence="5">C25 family cysteine peptidase</fullName>
    </submittedName>
</protein>
<feature type="compositionally biased region" description="Polar residues" evidence="2">
    <location>
        <begin position="81"/>
        <end position="90"/>
    </location>
</feature>
<dbReference type="InterPro" id="IPR013783">
    <property type="entry name" value="Ig-like_fold"/>
</dbReference>
<dbReference type="Pfam" id="PF01364">
    <property type="entry name" value="Peptidase_C25"/>
    <property type="match status" value="1"/>
</dbReference>
<dbReference type="InterPro" id="IPR029031">
    <property type="entry name" value="Gingipain_N_sf"/>
</dbReference>
<dbReference type="RefSeq" id="WP_377089842.1">
    <property type="nucleotide sequence ID" value="NZ_JBHSJL010000014.1"/>
</dbReference>
<name>A0ABW4ZFT2_9BACT</name>